<dbReference type="EMBL" id="ML003092">
    <property type="protein sequence ID" value="RKP34725.1"/>
    <property type="molecule type" value="Genomic_DNA"/>
</dbReference>
<feature type="non-terminal residue" evidence="1">
    <location>
        <position position="1"/>
    </location>
</feature>
<accession>A0A4P9ZNH5</accession>
<dbReference type="Proteomes" id="UP000268162">
    <property type="component" value="Unassembled WGS sequence"/>
</dbReference>
<reference evidence="2" key="1">
    <citation type="journal article" date="2018" name="Nat. Microbiol.">
        <title>Leveraging single-cell genomics to expand the fungal tree of life.</title>
        <authorList>
            <person name="Ahrendt S.R."/>
            <person name="Quandt C.A."/>
            <person name="Ciobanu D."/>
            <person name="Clum A."/>
            <person name="Salamov A."/>
            <person name="Andreopoulos B."/>
            <person name="Cheng J.F."/>
            <person name="Woyke T."/>
            <person name="Pelin A."/>
            <person name="Henrissat B."/>
            <person name="Reynolds N.K."/>
            <person name="Benny G.L."/>
            <person name="Smith M.E."/>
            <person name="James T.Y."/>
            <person name="Grigoriev I.V."/>
        </authorList>
    </citation>
    <scope>NUCLEOTIDE SEQUENCE [LARGE SCALE GENOMIC DNA]</scope>
    <source>
        <strain evidence="2">RSA 468</strain>
    </source>
</reference>
<sequence>NSNTYVKRKGQLNMREVQAMQSIKEHTTMPVPDIYSYRIDESNSFIEMERIAVITLKECIAQSRIKADHIQRIAKQLNDYIQQMR</sequence>
<organism evidence="1 2">
    <name type="scientific">Dimargaris cristalligena</name>
    <dbReference type="NCBI Taxonomy" id="215637"/>
    <lineage>
        <taxon>Eukaryota</taxon>
        <taxon>Fungi</taxon>
        <taxon>Fungi incertae sedis</taxon>
        <taxon>Zoopagomycota</taxon>
        <taxon>Kickxellomycotina</taxon>
        <taxon>Dimargaritomycetes</taxon>
        <taxon>Dimargaritales</taxon>
        <taxon>Dimargaritaceae</taxon>
        <taxon>Dimargaris</taxon>
    </lineage>
</organism>
<dbReference type="AlphaFoldDB" id="A0A4P9ZNH5"/>
<proteinExistence type="predicted"/>
<evidence type="ECO:0000313" key="2">
    <source>
        <dbReference type="Proteomes" id="UP000268162"/>
    </source>
</evidence>
<protein>
    <submittedName>
        <fullName evidence="1">Uncharacterized protein</fullName>
    </submittedName>
</protein>
<evidence type="ECO:0000313" key="1">
    <source>
        <dbReference type="EMBL" id="RKP34725.1"/>
    </source>
</evidence>
<name>A0A4P9ZNH5_9FUNG</name>
<dbReference type="SUPFAM" id="SSF56112">
    <property type="entry name" value="Protein kinase-like (PK-like)"/>
    <property type="match status" value="1"/>
</dbReference>
<dbReference type="InterPro" id="IPR011009">
    <property type="entry name" value="Kinase-like_dom_sf"/>
</dbReference>
<gene>
    <name evidence="1" type="ORF">BJ085DRAFT_5152</name>
</gene>
<feature type="non-terminal residue" evidence="1">
    <location>
        <position position="85"/>
    </location>
</feature>
<keyword evidence="2" id="KW-1185">Reference proteome</keyword>